<comment type="catalytic activity">
    <reaction evidence="1 10">
        <text>Transfers a segment of a (1-&gt;4)-alpha-D-glucan to a new position in an acceptor, which may be glucose or a (1-&gt;4)-alpha-D-glucan.</text>
        <dbReference type="EC" id="2.4.1.25"/>
    </reaction>
</comment>
<dbReference type="SUPFAM" id="SSF51445">
    <property type="entry name" value="(Trans)glycosidases"/>
    <property type="match status" value="1"/>
</dbReference>
<evidence type="ECO:0000256" key="1">
    <source>
        <dbReference type="ARBA" id="ARBA00000439"/>
    </source>
</evidence>
<sequence length="504" mass="57235">MADKSPLFQRRTAGVLLHPTSLPCSETCWGENNKKAFGTLGKDAYYFIDLVAQAGLTIWQMLPTGPTQADMSPYQSISAHAGNPDLISLDSLFEKGWITAGDMQSVGEKSLSHARQQGAISFHKYIESEAGASTRQLFQNFCSQQNYWLDDFALFSALRTEFNGSSWNTWPWDLRKRNSKALEKIRTQLKAAIDTVLFEQFAFFSQWQALKQYANEKGVSLFGDMPIFVGHDSADVWAQQHYFQLDEEGNPLTVAGVPPDYFSETGQHWGNPHYAWEVMAADGFQWWLARLRTQLQLFDLIRIDHFRGFEAYWEIPGKSHDARLGKWVKAPGEAFLQACFEAYPGLPLVAENLGVITDEVEALRNQFELPGMLVLQFAFDGNTSNPHLPHNHTRNDVIYTGTHDNDTTVGWFATLSDANRQQVKQYCFNSADEMPWLLIEAALASVGRMAIIPMQDFLELDGGHRMNMPGTTDKNWVWTFSWDQVDPTLAERIRQLLTTYNRLS</sequence>
<comment type="similarity">
    <text evidence="2 10">Belongs to the disproportionating enzyme family.</text>
</comment>
<dbReference type="PANTHER" id="PTHR32438:SF5">
    <property type="entry name" value="4-ALPHA-GLUCANOTRANSFERASE DPE1, CHLOROPLASTIC_AMYLOPLASTIC"/>
    <property type="match status" value="1"/>
</dbReference>
<dbReference type="RefSeq" id="WP_310070957.1">
    <property type="nucleotide sequence ID" value="NZ_JAVDVX010000002.1"/>
</dbReference>
<evidence type="ECO:0000256" key="7">
    <source>
        <dbReference type="ARBA" id="ARBA00023277"/>
    </source>
</evidence>
<evidence type="ECO:0000256" key="8">
    <source>
        <dbReference type="ARBA" id="ARBA00031423"/>
    </source>
</evidence>
<dbReference type="NCBIfam" id="NF011080">
    <property type="entry name" value="PRK14508.1-3"/>
    <property type="match status" value="1"/>
</dbReference>
<evidence type="ECO:0000313" key="11">
    <source>
        <dbReference type="EMBL" id="MDR7089598.1"/>
    </source>
</evidence>
<dbReference type="Proteomes" id="UP001253595">
    <property type="component" value="Unassembled WGS sequence"/>
</dbReference>
<dbReference type="Gene3D" id="3.20.20.80">
    <property type="entry name" value="Glycosidases"/>
    <property type="match status" value="1"/>
</dbReference>
<evidence type="ECO:0000256" key="6">
    <source>
        <dbReference type="ARBA" id="ARBA00022679"/>
    </source>
</evidence>
<evidence type="ECO:0000256" key="3">
    <source>
        <dbReference type="ARBA" id="ARBA00012560"/>
    </source>
</evidence>
<proteinExistence type="inferred from homology"/>
<dbReference type="EMBL" id="JAVDVX010000002">
    <property type="protein sequence ID" value="MDR7089598.1"/>
    <property type="molecule type" value="Genomic_DNA"/>
</dbReference>
<evidence type="ECO:0000256" key="9">
    <source>
        <dbReference type="ARBA" id="ARBA00031501"/>
    </source>
</evidence>
<evidence type="ECO:0000256" key="4">
    <source>
        <dbReference type="ARBA" id="ARBA00020295"/>
    </source>
</evidence>
<dbReference type="InterPro" id="IPR017853">
    <property type="entry name" value="GH"/>
</dbReference>
<accession>A0ABU1UWN0</accession>
<evidence type="ECO:0000256" key="10">
    <source>
        <dbReference type="RuleBase" id="RU361207"/>
    </source>
</evidence>
<keyword evidence="6 10" id="KW-0808">Transferase</keyword>
<name>A0ABU1UWN0_9GAMM</name>
<evidence type="ECO:0000256" key="5">
    <source>
        <dbReference type="ARBA" id="ARBA00022676"/>
    </source>
</evidence>
<protein>
    <recommendedName>
        <fullName evidence="4 10">4-alpha-glucanotransferase</fullName>
        <ecNumber evidence="3 10">2.4.1.25</ecNumber>
    </recommendedName>
    <alternativeName>
        <fullName evidence="8 10">Amylomaltase</fullName>
    </alternativeName>
    <alternativeName>
        <fullName evidence="9 10">Disproportionating enzyme</fullName>
    </alternativeName>
</protein>
<evidence type="ECO:0000313" key="12">
    <source>
        <dbReference type="Proteomes" id="UP001253595"/>
    </source>
</evidence>
<dbReference type="NCBIfam" id="TIGR00217">
    <property type="entry name" value="malQ"/>
    <property type="match status" value="1"/>
</dbReference>
<dbReference type="EC" id="2.4.1.25" evidence="3 10"/>
<dbReference type="GO" id="GO:0004134">
    <property type="term" value="F:4-alpha-glucanotransferase activity"/>
    <property type="evidence" value="ECO:0007669"/>
    <property type="project" value="UniProtKB-EC"/>
</dbReference>
<keyword evidence="12" id="KW-1185">Reference proteome</keyword>
<keyword evidence="7 10" id="KW-0119">Carbohydrate metabolism</keyword>
<dbReference type="PANTHER" id="PTHR32438">
    <property type="entry name" value="4-ALPHA-GLUCANOTRANSFERASE DPE1, CHLOROPLASTIC/AMYLOPLASTIC"/>
    <property type="match status" value="1"/>
</dbReference>
<dbReference type="Pfam" id="PF02446">
    <property type="entry name" value="Glyco_hydro_77"/>
    <property type="match status" value="1"/>
</dbReference>
<gene>
    <name evidence="11" type="ORF">J2X05_001604</name>
</gene>
<organism evidence="11 12">
    <name type="scientific">Cellvibrio fibrivorans</name>
    <dbReference type="NCBI Taxonomy" id="126350"/>
    <lineage>
        <taxon>Bacteria</taxon>
        <taxon>Pseudomonadati</taxon>
        <taxon>Pseudomonadota</taxon>
        <taxon>Gammaproteobacteria</taxon>
        <taxon>Cellvibrionales</taxon>
        <taxon>Cellvibrionaceae</taxon>
        <taxon>Cellvibrio</taxon>
    </lineage>
</organism>
<reference evidence="11 12" key="1">
    <citation type="submission" date="2023-07" db="EMBL/GenBank/DDBJ databases">
        <title>Sorghum-associated microbial communities from plants grown in Nebraska, USA.</title>
        <authorList>
            <person name="Schachtman D."/>
        </authorList>
    </citation>
    <scope>NUCLEOTIDE SEQUENCE [LARGE SCALE GENOMIC DNA]</scope>
    <source>
        <strain evidence="11 12">BE190</strain>
    </source>
</reference>
<dbReference type="InterPro" id="IPR003385">
    <property type="entry name" value="Glyco_hydro_77"/>
</dbReference>
<keyword evidence="5 10" id="KW-0328">Glycosyltransferase</keyword>
<evidence type="ECO:0000256" key="2">
    <source>
        <dbReference type="ARBA" id="ARBA00005684"/>
    </source>
</evidence>
<comment type="caution">
    <text evidence="11">The sequence shown here is derived from an EMBL/GenBank/DDBJ whole genome shotgun (WGS) entry which is preliminary data.</text>
</comment>